<keyword evidence="2" id="KW-1185">Reference proteome</keyword>
<reference evidence="1 2" key="1">
    <citation type="submission" date="2024-09" db="EMBL/GenBank/DDBJ databases">
        <title>Elucidation of the Bokeelamides from Bacteria Associated with Moon Snail Egg Collars.</title>
        <authorList>
            <person name="Campbell R."/>
            <person name="Piedl K."/>
            <person name="Mevers E."/>
        </authorList>
    </citation>
    <scope>NUCLEOTIDE SEQUENCE [LARGE SCALE GENOMIC DNA]</scope>
    <source>
        <strain evidence="1 2">EM133</strain>
    </source>
</reference>
<proteinExistence type="predicted"/>
<dbReference type="RefSeq" id="WP_395274048.1">
    <property type="nucleotide sequence ID" value="NZ_JBHEGD010000002.1"/>
</dbReference>
<protein>
    <submittedName>
        <fullName evidence="1">Uncharacterized protein</fullName>
    </submittedName>
</protein>
<evidence type="ECO:0000313" key="2">
    <source>
        <dbReference type="Proteomes" id="UP001609932"/>
    </source>
</evidence>
<name>A0ABW7MMZ3_9GAMM</name>
<dbReference type="Proteomes" id="UP001609932">
    <property type="component" value="Unassembled WGS sequence"/>
</dbReference>
<dbReference type="EMBL" id="JBHEGD010000002">
    <property type="protein sequence ID" value="MFH6601828.1"/>
    <property type="molecule type" value="Genomic_DNA"/>
</dbReference>
<sequence>MSGLPLNSLVVLRSIEMGIEMSAQGKNEIDPVIQQLRAIADASSLVELDKLLTQSMAQLQIQALLKDEGLSKVLARVEELSQAEDDEAASLQALAVLGRLAAVARGREGAVNRTVVALSPDHDLPSLEGLDSDGKAYAAQCLLQLDTYWLNDYALRESVVLDTAEKPRKLLIELLLKRFASVAEAWAAHVEALEQLEEISNPESRLRRARRISGAWLEVLRSGSFEPGGQSGAALSEWVAALLQGDNKDVDESLLFSIVDDAFDLLLRLIELRFSHAMLSDTYQVIGRARSLLGRARWIQFLSHSRSREAVNLCLRESALVLARQGKTDKALMDVMQSLYLSKAQMMKDLTRHFEKAQELDPDVRQWWVNAGVVTGSSRAVVHKVGISEDQMIGELLIEVLNTQPFMEALRDSVAPLLEINDPISAEKVTGAAAGYADIARNALMLARMRRLSKTALKGEVVEFNPLQHELLSDVRQGVRSVKVVRDGIQKDFGGSIKMLIKPRVEPHN</sequence>
<evidence type="ECO:0000313" key="1">
    <source>
        <dbReference type="EMBL" id="MFH6601828.1"/>
    </source>
</evidence>
<accession>A0ABW7MMZ3</accession>
<gene>
    <name evidence="1" type="ORF">ACEVAQ_24320</name>
</gene>
<comment type="caution">
    <text evidence="1">The sequence shown here is derived from an EMBL/GenBank/DDBJ whole genome shotgun (WGS) entry which is preliminary data.</text>
</comment>
<organism evidence="1 2">
    <name type="scientific">Ectopseudomonas khazarica</name>
    <dbReference type="NCBI Taxonomy" id="2502979"/>
    <lineage>
        <taxon>Bacteria</taxon>
        <taxon>Pseudomonadati</taxon>
        <taxon>Pseudomonadota</taxon>
        <taxon>Gammaproteobacteria</taxon>
        <taxon>Pseudomonadales</taxon>
        <taxon>Pseudomonadaceae</taxon>
        <taxon>Ectopseudomonas</taxon>
    </lineage>
</organism>